<protein>
    <submittedName>
        <fullName evidence="3">(Fe-S)-binding protein</fullName>
    </submittedName>
    <submittedName>
        <fullName evidence="2">Aminopeptidase P family protein</fullName>
    </submittedName>
</protein>
<dbReference type="EMBL" id="MUKV01000001">
    <property type="protein sequence ID" value="OQS44192.1"/>
    <property type="molecule type" value="Genomic_DNA"/>
</dbReference>
<gene>
    <name evidence="3" type="ORF">B0T45_00915</name>
    <name evidence="2" type="ORF">J1C50_09775</name>
</gene>
<accession>A0A1W0DBI3</accession>
<evidence type="ECO:0000259" key="1">
    <source>
        <dbReference type="Pfam" id="PF00557"/>
    </source>
</evidence>
<dbReference type="RefSeq" id="WP_081554301.1">
    <property type="nucleotide sequence ID" value="NZ_JAEILV010000006.1"/>
</dbReference>
<organism evidence="3 4">
    <name type="scientific">Chromobacterium haemolyticum</name>
    <dbReference type="NCBI Taxonomy" id="394935"/>
    <lineage>
        <taxon>Bacteria</taxon>
        <taxon>Pseudomonadati</taxon>
        <taxon>Pseudomonadota</taxon>
        <taxon>Betaproteobacteria</taxon>
        <taxon>Neisseriales</taxon>
        <taxon>Chromobacteriaceae</taxon>
        <taxon>Chromobacterium</taxon>
    </lineage>
</organism>
<sequence>MEANIQQSALEGVGPAFDPRQLMAVRDKTRQAIALIAAAMQPGMLEEDAVELAKDILAERGMLRGWHDVYVRFGRNTLKTFGAASDPGVRLGDDDIFFIDIGPVWKQWEGDGGDSFVTGSDPEMARCAADARAIFHEVRRKWASEGCSGRELYRFAEDCAAGRGWTLNLDLSGHRLADFPHAAIHEGPLAEVDFTPARMLWVLEIHIRHPSRPFGAFFEDMLLEDACFAE</sequence>
<dbReference type="Proteomes" id="UP000192721">
    <property type="component" value="Unassembled WGS sequence"/>
</dbReference>
<reference evidence="3 4" key="1">
    <citation type="submission" date="2017-02" db="EMBL/GenBank/DDBJ databases">
        <title>Chromobacterium haemolyticum H5244.</title>
        <authorList>
            <person name="Gulvik C.A."/>
        </authorList>
    </citation>
    <scope>NUCLEOTIDE SEQUENCE [LARGE SCALE GENOMIC DNA]</scope>
    <source>
        <strain evidence="3 4">H5244</strain>
    </source>
</reference>
<dbReference type="Proteomes" id="UP000664349">
    <property type="component" value="Unassembled WGS sequence"/>
</dbReference>
<feature type="domain" description="Peptidase M24" evidence="1">
    <location>
        <begin position="26"/>
        <end position="223"/>
    </location>
</feature>
<name>A0A1W0DBI3_9NEIS</name>
<keyword evidence="2" id="KW-0378">Hydrolase</keyword>
<dbReference type="EMBL" id="JAFLRD010000007">
    <property type="protein sequence ID" value="MBO0415804.1"/>
    <property type="molecule type" value="Genomic_DNA"/>
</dbReference>
<evidence type="ECO:0000313" key="4">
    <source>
        <dbReference type="Proteomes" id="UP000192721"/>
    </source>
</evidence>
<evidence type="ECO:0000313" key="5">
    <source>
        <dbReference type="Proteomes" id="UP000664349"/>
    </source>
</evidence>
<dbReference type="InterPro" id="IPR036005">
    <property type="entry name" value="Creatinase/aminopeptidase-like"/>
</dbReference>
<dbReference type="Pfam" id="PF00557">
    <property type="entry name" value="Peptidase_M24"/>
    <property type="match status" value="1"/>
</dbReference>
<dbReference type="SUPFAM" id="SSF55920">
    <property type="entry name" value="Creatinase/aminopeptidase"/>
    <property type="match status" value="1"/>
</dbReference>
<reference evidence="2 5" key="2">
    <citation type="submission" date="2021-03" db="EMBL/GenBank/DDBJ databases">
        <title>First Case of infection caused by Chromobacterium haemolyticum derived from water in China.</title>
        <authorList>
            <person name="Chen J."/>
            <person name="Liu C."/>
        </authorList>
    </citation>
    <scope>NUCLEOTIDE SEQUENCE [LARGE SCALE GENOMIC DNA]</scope>
    <source>
        <strain evidence="2 5">WJ-5</strain>
    </source>
</reference>
<dbReference type="InterPro" id="IPR000994">
    <property type="entry name" value="Pept_M24"/>
</dbReference>
<dbReference type="AlphaFoldDB" id="A0A1W0DBI3"/>
<keyword evidence="5" id="KW-1185">Reference proteome</keyword>
<dbReference type="Gene3D" id="3.90.230.10">
    <property type="entry name" value="Creatinase/methionine aminopeptidase superfamily"/>
    <property type="match status" value="1"/>
</dbReference>
<keyword evidence="2" id="KW-0031">Aminopeptidase</keyword>
<evidence type="ECO:0000313" key="2">
    <source>
        <dbReference type="EMBL" id="MBO0415804.1"/>
    </source>
</evidence>
<comment type="caution">
    <text evidence="3">The sequence shown here is derived from an EMBL/GenBank/DDBJ whole genome shotgun (WGS) entry which is preliminary data.</text>
</comment>
<evidence type="ECO:0000313" key="3">
    <source>
        <dbReference type="EMBL" id="OQS44192.1"/>
    </source>
</evidence>
<keyword evidence="2" id="KW-0645">Protease</keyword>
<dbReference type="GO" id="GO:0004177">
    <property type="term" value="F:aminopeptidase activity"/>
    <property type="evidence" value="ECO:0007669"/>
    <property type="project" value="UniProtKB-KW"/>
</dbReference>
<proteinExistence type="predicted"/>